<sequence length="37" mass="4397">MDVLEFLLFYGDEVVIMVWEAAFRSWSIDACYPFVSF</sequence>
<dbReference type="Proteomes" id="UP001054252">
    <property type="component" value="Unassembled WGS sequence"/>
</dbReference>
<keyword evidence="2" id="KW-1185">Reference proteome</keyword>
<dbReference type="EMBL" id="BPVZ01000017">
    <property type="protein sequence ID" value="GKV01570.1"/>
    <property type="molecule type" value="Genomic_DNA"/>
</dbReference>
<dbReference type="AlphaFoldDB" id="A0AAV5IMH5"/>
<name>A0AAV5IMH5_9ROSI</name>
<evidence type="ECO:0000313" key="1">
    <source>
        <dbReference type="EMBL" id="GKV01570.1"/>
    </source>
</evidence>
<accession>A0AAV5IMH5</accession>
<reference evidence="1 2" key="1">
    <citation type="journal article" date="2021" name="Commun. Biol.">
        <title>The genome of Shorea leprosula (Dipterocarpaceae) highlights the ecological relevance of drought in aseasonal tropical rainforests.</title>
        <authorList>
            <person name="Ng K.K.S."/>
            <person name="Kobayashi M.J."/>
            <person name="Fawcett J.A."/>
            <person name="Hatakeyama M."/>
            <person name="Paape T."/>
            <person name="Ng C.H."/>
            <person name="Ang C.C."/>
            <person name="Tnah L.H."/>
            <person name="Lee C.T."/>
            <person name="Nishiyama T."/>
            <person name="Sese J."/>
            <person name="O'Brien M.J."/>
            <person name="Copetti D."/>
            <person name="Mohd Noor M.I."/>
            <person name="Ong R.C."/>
            <person name="Putra M."/>
            <person name="Sireger I.Z."/>
            <person name="Indrioko S."/>
            <person name="Kosugi Y."/>
            <person name="Izuno A."/>
            <person name="Isagi Y."/>
            <person name="Lee S.L."/>
            <person name="Shimizu K.K."/>
        </authorList>
    </citation>
    <scope>NUCLEOTIDE SEQUENCE [LARGE SCALE GENOMIC DNA]</scope>
    <source>
        <strain evidence="1">214</strain>
    </source>
</reference>
<evidence type="ECO:0000313" key="2">
    <source>
        <dbReference type="Proteomes" id="UP001054252"/>
    </source>
</evidence>
<organism evidence="1 2">
    <name type="scientific">Rubroshorea leprosula</name>
    <dbReference type="NCBI Taxonomy" id="152421"/>
    <lineage>
        <taxon>Eukaryota</taxon>
        <taxon>Viridiplantae</taxon>
        <taxon>Streptophyta</taxon>
        <taxon>Embryophyta</taxon>
        <taxon>Tracheophyta</taxon>
        <taxon>Spermatophyta</taxon>
        <taxon>Magnoliopsida</taxon>
        <taxon>eudicotyledons</taxon>
        <taxon>Gunneridae</taxon>
        <taxon>Pentapetalae</taxon>
        <taxon>rosids</taxon>
        <taxon>malvids</taxon>
        <taxon>Malvales</taxon>
        <taxon>Dipterocarpaceae</taxon>
        <taxon>Rubroshorea</taxon>
    </lineage>
</organism>
<protein>
    <submittedName>
        <fullName evidence="1">Uncharacterized protein</fullName>
    </submittedName>
</protein>
<gene>
    <name evidence="1" type="ORF">SLEP1_g14117</name>
</gene>
<proteinExistence type="predicted"/>
<comment type="caution">
    <text evidence="1">The sequence shown here is derived from an EMBL/GenBank/DDBJ whole genome shotgun (WGS) entry which is preliminary data.</text>
</comment>